<feature type="domain" description="Mechanosensitive ion channel MscS" evidence="8">
    <location>
        <begin position="130"/>
        <end position="197"/>
    </location>
</feature>
<organism evidence="10 11">
    <name type="scientific">Lientehia hominis</name>
    <dbReference type="NCBI Taxonomy" id="2897778"/>
    <lineage>
        <taxon>Bacteria</taxon>
        <taxon>Bacillati</taxon>
        <taxon>Bacillota</taxon>
        <taxon>Clostridia</taxon>
        <taxon>Lachnospirales</taxon>
        <taxon>Lachnospiraceae</taxon>
        <taxon>Lientehia</taxon>
    </lineage>
</organism>
<feature type="domain" description="Mechanosensitive ion channel MscS C-terminal" evidence="9">
    <location>
        <begin position="206"/>
        <end position="286"/>
    </location>
</feature>
<dbReference type="Pfam" id="PF00924">
    <property type="entry name" value="MS_channel_2nd"/>
    <property type="match status" value="1"/>
</dbReference>
<evidence type="ECO:0000256" key="3">
    <source>
        <dbReference type="ARBA" id="ARBA00022475"/>
    </source>
</evidence>
<evidence type="ECO:0000259" key="8">
    <source>
        <dbReference type="Pfam" id="PF00924"/>
    </source>
</evidence>
<comment type="similarity">
    <text evidence="2">Belongs to the MscS (TC 1.A.23) family.</text>
</comment>
<dbReference type="Gene3D" id="3.30.70.100">
    <property type="match status" value="1"/>
</dbReference>
<keyword evidence="5 7" id="KW-1133">Transmembrane helix</keyword>
<dbReference type="InterPro" id="IPR006686">
    <property type="entry name" value="MscS_channel_CS"/>
</dbReference>
<evidence type="ECO:0000256" key="1">
    <source>
        <dbReference type="ARBA" id="ARBA00004651"/>
    </source>
</evidence>
<dbReference type="PROSITE" id="PS01246">
    <property type="entry name" value="UPF0003"/>
    <property type="match status" value="1"/>
</dbReference>
<dbReference type="GO" id="GO:0008381">
    <property type="term" value="F:mechanosensitive monoatomic ion channel activity"/>
    <property type="evidence" value="ECO:0007669"/>
    <property type="project" value="InterPro"/>
</dbReference>
<dbReference type="Proteomes" id="UP001299265">
    <property type="component" value="Unassembled WGS sequence"/>
</dbReference>
<dbReference type="AlphaFoldDB" id="A0AAP2RIJ6"/>
<evidence type="ECO:0000256" key="7">
    <source>
        <dbReference type="SAM" id="Phobius"/>
    </source>
</evidence>
<protein>
    <submittedName>
        <fullName evidence="10">Mechanosensitive ion channel family protein</fullName>
    </submittedName>
</protein>
<dbReference type="InterPro" id="IPR023408">
    <property type="entry name" value="MscS_beta-dom_sf"/>
</dbReference>
<accession>A0AAP2RIJ6</accession>
<dbReference type="PANTHER" id="PTHR30221:SF1">
    <property type="entry name" value="SMALL-CONDUCTANCE MECHANOSENSITIVE CHANNEL"/>
    <property type="match status" value="1"/>
</dbReference>
<keyword evidence="4 7" id="KW-0812">Transmembrane</keyword>
<dbReference type="InterPro" id="IPR049278">
    <property type="entry name" value="MS_channel_C"/>
</dbReference>
<evidence type="ECO:0000256" key="4">
    <source>
        <dbReference type="ARBA" id="ARBA00022692"/>
    </source>
</evidence>
<sequence>MMILRTEETAAADVAAAVEQIGNTYGKQFKEMLDSLPIKAAIFGIKAILALLLFLIGRKIIRTAVKITERSMERAGAEITVRKFVKYLVRAIGYILLILIILGVAGVQPTSFAAIASSVTVALGLALQGSLGNFAGGLLILILKPFKVGDYIIEDSNKNEGTVRSIGLVYTELVTLDNRIIMVPNGNLANSSMTNVTAQEKRQLDMKVGISYDSDLGKAKDILIDLVEAEPLVLEEEEHFSYVSSLDANAVTLGCRCWVKTEDYWKCKWNLTEAVKLAFDEKGITIPFGQLDVHIKSGKTEENG</sequence>
<comment type="subcellular location">
    <subcellularLocation>
        <location evidence="1">Cell membrane</location>
        <topology evidence="1">Multi-pass membrane protein</topology>
    </subcellularLocation>
</comment>
<evidence type="ECO:0000313" key="11">
    <source>
        <dbReference type="Proteomes" id="UP001299265"/>
    </source>
</evidence>
<dbReference type="SUPFAM" id="SSF82689">
    <property type="entry name" value="Mechanosensitive channel protein MscS (YggB), C-terminal domain"/>
    <property type="match status" value="1"/>
</dbReference>
<dbReference type="InterPro" id="IPR011066">
    <property type="entry name" value="MscS_channel_C_sf"/>
</dbReference>
<dbReference type="InterPro" id="IPR045275">
    <property type="entry name" value="MscS_archaea/bacteria_type"/>
</dbReference>
<feature type="transmembrane region" description="Helical" evidence="7">
    <location>
        <begin position="36"/>
        <end position="56"/>
    </location>
</feature>
<reference evidence="10 11" key="1">
    <citation type="submission" date="2021-11" db="EMBL/GenBank/DDBJ databases">
        <title>Lacrimispora sp. nov. NSJ-141 isolated from human feces.</title>
        <authorList>
            <person name="Abdugheni R."/>
        </authorList>
    </citation>
    <scope>NUCLEOTIDE SEQUENCE [LARGE SCALE GENOMIC DNA]</scope>
    <source>
        <strain evidence="10 11">NSJ-141</strain>
    </source>
</reference>
<gene>
    <name evidence="10" type="ORF">LQE92_09465</name>
</gene>
<dbReference type="InterPro" id="IPR011014">
    <property type="entry name" value="MscS_channel_TM-2"/>
</dbReference>
<dbReference type="SUPFAM" id="SSF50182">
    <property type="entry name" value="Sm-like ribonucleoproteins"/>
    <property type="match status" value="1"/>
</dbReference>
<evidence type="ECO:0000259" key="9">
    <source>
        <dbReference type="Pfam" id="PF21082"/>
    </source>
</evidence>
<evidence type="ECO:0000256" key="2">
    <source>
        <dbReference type="ARBA" id="ARBA00008017"/>
    </source>
</evidence>
<dbReference type="Pfam" id="PF21082">
    <property type="entry name" value="MS_channel_3rd"/>
    <property type="match status" value="1"/>
</dbReference>
<dbReference type="InterPro" id="IPR006685">
    <property type="entry name" value="MscS_channel_2nd"/>
</dbReference>
<dbReference type="InterPro" id="IPR010920">
    <property type="entry name" value="LSM_dom_sf"/>
</dbReference>
<evidence type="ECO:0000256" key="6">
    <source>
        <dbReference type="ARBA" id="ARBA00023136"/>
    </source>
</evidence>
<dbReference type="Gene3D" id="2.30.30.60">
    <property type="match status" value="1"/>
</dbReference>
<dbReference type="Gene3D" id="1.10.287.1260">
    <property type="match status" value="1"/>
</dbReference>
<dbReference type="SUPFAM" id="SSF82861">
    <property type="entry name" value="Mechanosensitive channel protein MscS (YggB), transmembrane region"/>
    <property type="match status" value="1"/>
</dbReference>
<dbReference type="PANTHER" id="PTHR30221">
    <property type="entry name" value="SMALL-CONDUCTANCE MECHANOSENSITIVE CHANNEL"/>
    <property type="match status" value="1"/>
</dbReference>
<evidence type="ECO:0000313" key="10">
    <source>
        <dbReference type="EMBL" id="MCD2492857.1"/>
    </source>
</evidence>
<dbReference type="RefSeq" id="WP_231062737.1">
    <property type="nucleotide sequence ID" value="NZ_JAJNOR010000005.1"/>
</dbReference>
<proteinExistence type="inferred from homology"/>
<evidence type="ECO:0000256" key="5">
    <source>
        <dbReference type="ARBA" id="ARBA00022989"/>
    </source>
</evidence>
<feature type="transmembrane region" description="Helical" evidence="7">
    <location>
        <begin position="113"/>
        <end position="143"/>
    </location>
</feature>
<dbReference type="GO" id="GO:0005886">
    <property type="term" value="C:plasma membrane"/>
    <property type="evidence" value="ECO:0007669"/>
    <property type="project" value="UniProtKB-SubCell"/>
</dbReference>
<name>A0AAP2RIJ6_9FIRM</name>
<keyword evidence="3" id="KW-1003">Cell membrane</keyword>
<dbReference type="EMBL" id="JAJNOR010000005">
    <property type="protein sequence ID" value="MCD2492857.1"/>
    <property type="molecule type" value="Genomic_DNA"/>
</dbReference>
<feature type="transmembrane region" description="Helical" evidence="7">
    <location>
        <begin position="87"/>
        <end position="107"/>
    </location>
</feature>
<keyword evidence="11" id="KW-1185">Reference proteome</keyword>
<keyword evidence="6 7" id="KW-0472">Membrane</keyword>
<comment type="caution">
    <text evidence="10">The sequence shown here is derived from an EMBL/GenBank/DDBJ whole genome shotgun (WGS) entry which is preliminary data.</text>
</comment>